<evidence type="ECO:0008006" key="3">
    <source>
        <dbReference type="Google" id="ProtNLM"/>
    </source>
</evidence>
<dbReference type="STRING" id="220664.PFL_3779"/>
<protein>
    <recommendedName>
        <fullName evidence="3">Rha family transcriptional regulator</fullName>
    </recommendedName>
</protein>
<dbReference type="eggNOG" id="ENOG5033E37">
    <property type="taxonomic scope" value="Bacteria"/>
</dbReference>
<accession>Q4KA53</accession>
<dbReference type="InterPro" id="IPR009679">
    <property type="entry name" value="Phage_186_CII-like"/>
</dbReference>
<proteinExistence type="predicted"/>
<dbReference type="KEGG" id="pfl:PFL_3779"/>
<dbReference type="Pfam" id="PF06892">
    <property type="entry name" value="Phage_CP76"/>
    <property type="match status" value="1"/>
</dbReference>
<reference evidence="1 2" key="1">
    <citation type="journal article" date="2005" name="Nat. Biotechnol.">
        <title>Complete genome sequence of the plant commensal Pseudomonas fluorescens Pf-5.</title>
        <authorList>
            <person name="Paulsen I.T."/>
            <person name="Press C.M."/>
            <person name="Ravel J."/>
            <person name="Kobayashi D.Y."/>
            <person name="Myers G.S."/>
            <person name="Mavrodi D.V."/>
            <person name="DeBoy R.T."/>
            <person name="Seshadri R."/>
            <person name="Ren Q."/>
            <person name="Madupu R."/>
            <person name="Dodson R.J."/>
            <person name="Durkin A.S."/>
            <person name="Brinkac L.M."/>
            <person name="Daugherty S.C."/>
            <person name="Sullivan S.A."/>
            <person name="Rosovitz M.J."/>
            <person name="Gwinn M.L."/>
            <person name="Zhou L."/>
            <person name="Schneider D.J."/>
            <person name="Cartinhour S.W."/>
            <person name="Nelson W.C."/>
            <person name="Weidman J."/>
            <person name="Watkins K."/>
            <person name="Tran K."/>
            <person name="Khouri H."/>
            <person name="Pierson E.A."/>
            <person name="Pierson L.S.III."/>
            <person name="Thomashow L.S."/>
            <person name="Loper J.E."/>
        </authorList>
    </citation>
    <scope>NUCLEOTIDE SEQUENCE [LARGE SCALE GENOMIC DNA]</scope>
    <source>
        <strain evidence="2">ATCC BAA-477 / NRRL B-23932 / Pf-5</strain>
    </source>
</reference>
<dbReference type="GO" id="GO:0003677">
    <property type="term" value="F:DNA binding"/>
    <property type="evidence" value="ECO:0007669"/>
    <property type="project" value="InterPro"/>
</dbReference>
<dbReference type="EMBL" id="CP000076">
    <property type="protein sequence ID" value="AAY93044.3"/>
    <property type="molecule type" value="Genomic_DNA"/>
</dbReference>
<gene>
    <name evidence="1" type="ordered locus">PFL_3779</name>
</gene>
<dbReference type="AlphaFoldDB" id="Q4KA53"/>
<name>Q4KA53_PSEF5</name>
<evidence type="ECO:0000313" key="2">
    <source>
        <dbReference type="Proteomes" id="UP000008540"/>
    </source>
</evidence>
<dbReference type="HOGENOM" id="CLU_126555_0_0_6"/>
<organism evidence="1 2">
    <name type="scientific">Pseudomonas fluorescens (strain ATCC BAA-477 / NRRL B-23932 / Pf-5)</name>
    <dbReference type="NCBI Taxonomy" id="220664"/>
    <lineage>
        <taxon>Bacteria</taxon>
        <taxon>Pseudomonadati</taxon>
        <taxon>Pseudomonadota</taxon>
        <taxon>Gammaproteobacteria</taxon>
        <taxon>Pseudomonadales</taxon>
        <taxon>Pseudomonadaceae</taxon>
        <taxon>Pseudomonas</taxon>
    </lineage>
</organism>
<dbReference type="Proteomes" id="UP000008540">
    <property type="component" value="Chromosome"/>
</dbReference>
<evidence type="ECO:0000313" key="1">
    <source>
        <dbReference type="EMBL" id="AAY93044.3"/>
    </source>
</evidence>
<sequence>MRFGLFLLAPSVQPPEADICWLFEQMIAHALAGRYGNKAEVLRMEDFLRSCQSAVLDNEAKALAAKMGVPHVSLLQRANPDNDAHHLTVEHLFGILLHTGDMRPLAALASEFGFDLVARAAPKPQALTKSLISVGKEVAELTIAVHEALDDNHVSAFEKSQIRQEIQHVRQSLDVMDASVKAA</sequence>